<dbReference type="PANTHER" id="PTHR13832:SF827">
    <property type="entry name" value="PROTEIN PHOSPHATASE 1L"/>
    <property type="match status" value="1"/>
</dbReference>
<feature type="region of interest" description="Disordered" evidence="2">
    <location>
        <begin position="350"/>
        <end position="377"/>
    </location>
</feature>
<evidence type="ECO:0000259" key="4">
    <source>
        <dbReference type="PROSITE" id="PS51746"/>
    </source>
</evidence>
<evidence type="ECO:0008006" key="8">
    <source>
        <dbReference type="Google" id="ProtNLM"/>
    </source>
</evidence>
<dbReference type="InterPro" id="IPR036457">
    <property type="entry name" value="PPM-type-like_dom_sf"/>
</dbReference>
<evidence type="ECO:0000259" key="3">
    <source>
        <dbReference type="PROSITE" id="PS50198"/>
    </source>
</evidence>
<dbReference type="Proteomes" id="UP000626109">
    <property type="component" value="Unassembled WGS sequence"/>
</dbReference>
<proteinExistence type="predicted"/>
<dbReference type="GO" id="GO:0004722">
    <property type="term" value="F:protein serine/threonine phosphatase activity"/>
    <property type="evidence" value="ECO:0007669"/>
    <property type="project" value="InterPro"/>
</dbReference>
<dbReference type="PROSITE" id="PS50198">
    <property type="entry name" value="PPIC_PPIASE_2"/>
    <property type="match status" value="1"/>
</dbReference>
<dbReference type="InterPro" id="IPR000297">
    <property type="entry name" value="PPIase_PpiC"/>
</dbReference>
<dbReference type="SMART" id="SM00332">
    <property type="entry name" value="PP2Cc"/>
    <property type="match status" value="1"/>
</dbReference>
<keyword evidence="7" id="KW-1185">Reference proteome</keyword>
<dbReference type="InterPro" id="IPR015655">
    <property type="entry name" value="PP2C"/>
</dbReference>
<dbReference type="InterPro" id="IPR046357">
    <property type="entry name" value="PPIase_dom_sf"/>
</dbReference>
<name>A0A813HW90_POLGL</name>
<gene>
    <name evidence="5" type="ORF">PGLA1383_LOCUS56550</name>
    <name evidence="6" type="ORF">PGLA2088_LOCUS20858</name>
</gene>
<dbReference type="SUPFAM" id="SSF81606">
    <property type="entry name" value="PP2C-like"/>
    <property type="match status" value="1"/>
</dbReference>
<dbReference type="OrthoDB" id="424127at2759"/>
<evidence type="ECO:0000256" key="1">
    <source>
        <dbReference type="PROSITE-ProRule" id="PRU00278"/>
    </source>
</evidence>
<accession>A0A813HW90</accession>
<feature type="domain" description="PpiC" evidence="3">
    <location>
        <begin position="379"/>
        <end position="516"/>
    </location>
</feature>
<dbReference type="OMA" id="NQWREHE"/>
<dbReference type="Gene3D" id="3.60.40.10">
    <property type="entry name" value="PPM-type phosphatase domain"/>
    <property type="match status" value="1"/>
</dbReference>
<dbReference type="Pfam" id="PF00481">
    <property type="entry name" value="PP2C"/>
    <property type="match status" value="1"/>
</dbReference>
<evidence type="ECO:0000313" key="6">
    <source>
        <dbReference type="EMBL" id="CAE8678541.1"/>
    </source>
</evidence>
<dbReference type="SUPFAM" id="SSF54534">
    <property type="entry name" value="FKBP-like"/>
    <property type="match status" value="1"/>
</dbReference>
<dbReference type="PROSITE" id="PS51746">
    <property type="entry name" value="PPM_2"/>
    <property type="match status" value="1"/>
</dbReference>
<dbReference type="Gene3D" id="3.10.50.40">
    <property type="match status" value="1"/>
</dbReference>
<dbReference type="InterPro" id="IPR001932">
    <property type="entry name" value="PPM-type_phosphatase-like_dom"/>
</dbReference>
<organism evidence="5 7">
    <name type="scientific">Polarella glacialis</name>
    <name type="common">Dinoflagellate</name>
    <dbReference type="NCBI Taxonomy" id="89957"/>
    <lineage>
        <taxon>Eukaryota</taxon>
        <taxon>Sar</taxon>
        <taxon>Alveolata</taxon>
        <taxon>Dinophyceae</taxon>
        <taxon>Suessiales</taxon>
        <taxon>Suessiaceae</taxon>
        <taxon>Polarella</taxon>
    </lineage>
</organism>
<sequence>MVSQGVGGHEGMSGAPIWKIKEQYAAHIERAVQESLRYVAERSKPIISPNVLVDGICLGGSGGKPLTRHVVVKDLRKVADRLKLDLPSAGLFGNQAPMALYALFDGQSSASDPGPLAAEYCARNFYKKVMDNLSALPPNCTSETFVKAALVKSFEDIDTELLLQPDIQDGCGAAVALLVGEYVFAGVLGLCDGLISEAEGPPKALGKNQGRCHLPEERVRLMRAGAALEGIGPTTKVVGPNGFSSPVSRSLGDPAWKRTATGVPVLSCIPEITSTKLAWADKQTKRLNSFVLLFSRPVAEAFTHEELVKAASEFPGQPRAAVGEITTKALEKVGSTAQCAAVQVWLLPGGPTGGQDEGAENASEGPAKKKAKTTGQMDMSSARLRHILIRYQDDLQKGPDVKKVGRTRLEAETLIRELMRDLGGEMEELRKKHSKFKKPEELALRSEKFQKLCKEHSECPTSQKGGGMCGDLGWMSKDVQIKLGGNFRELVAALRPGDWSDIAQSTDGLHLIQRIA</sequence>
<feature type="domain" description="PPM-type phosphatase" evidence="4">
    <location>
        <begin position="83"/>
        <end position="346"/>
    </location>
</feature>
<dbReference type="EMBL" id="CAJNNV010033062">
    <property type="protein sequence ID" value="CAE8641989.1"/>
    <property type="molecule type" value="Genomic_DNA"/>
</dbReference>
<dbReference type="PANTHER" id="PTHR13832">
    <property type="entry name" value="PROTEIN PHOSPHATASE 2C"/>
    <property type="match status" value="1"/>
</dbReference>
<reference evidence="5" key="1">
    <citation type="submission" date="2021-02" db="EMBL/GenBank/DDBJ databases">
        <authorList>
            <person name="Dougan E. K."/>
            <person name="Rhodes N."/>
            <person name="Thang M."/>
            <person name="Chan C."/>
        </authorList>
    </citation>
    <scope>NUCLEOTIDE SEQUENCE</scope>
</reference>
<dbReference type="GO" id="GO:0003755">
    <property type="term" value="F:peptidyl-prolyl cis-trans isomerase activity"/>
    <property type="evidence" value="ECO:0007669"/>
    <property type="project" value="UniProtKB-KW"/>
</dbReference>
<comment type="caution">
    <text evidence="5">The sequence shown here is derived from an EMBL/GenBank/DDBJ whole genome shotgun (WGS) entry which is preliminary data.</text>
</comment>
<dbReference type="EMBL" id="CAJNNW010025695">
    <property type="protein sequence ID" value="CAE8678541.1"/>
    <property type="molecule type" value="Genomic_DNA"/>
</dbReference>
<dbReference type="Proteomes" id="UP000654075">
    <property type="component" value="Unassembled WGS sequence"/>
</dbReference>
<evidence type="ECO:0000256" key="2">
    <source>
        <dbReference type="SAM" id="MobiDB-lite"/>
    </source>
</evidence>
<keyword evidence="1" id="KW-0413">Isomerase</keyword>
<evidence type="ECO:0000313" key="5">
    <source>
        <dbReference type="EMBL" id="CAE8641989.1"/>
    </source>
</evidence>
<dbReference type="Pfam" id="PF00639">
    <property type="entry name" value="Rotamase"/>
    <property type="match status" value="1"/>
</dbReference>
<protein>
    <recommendedName>
        <fullName evidence="8">Peptidylprolyl isomerase</fullName>
    </recommendedName>
</protein>
<keyword evidence="1" id="KW-0697">Rotamase</keyword>
<dbReference type="AlphaFoldDB" id="A0A813HW90"/>
<evidence type="ECO:0000313" key="7">
    <source>
        <dbReference type="Proteomes" id="UP000654075"/>
    </source>
</evidence>